<feature type="signal peptide" evidence="1">
    <location>
        <begin position="1"/>
        <end position="21"/>
    </location>
</feature>
<dbReference type="EMBL" id="GEBQ01027249">
    <property type="protein sequence ID" value="JAT12728.1"/>
    <property type="molecule type" value="Transcribed_RNA"/>
</dbReference>
<proteinExistence type="predicted"/>
<evidence type="ECO:0000313" key="2">
    <source>
        <dbReference type="EMBL" id="JAT12728.1"/>
    </source>
</evidence>
<evidence type="ECO:0000256" key="1">
    <source>
        <dbReference type="SAM" id="SignalP"/>
    </source>
</evidence>
<feature type="chain" id="PRO_5008586807" evidence="1">
    <location>
        <begin position="22"/>
        <end position="178"/>
    </location>
</feature>
<keyword evidence="1" id="KW-0732">Signal</keyword>
<name>A0A1B6KMP7_9HEMI</name>
<accession>A0A1B6KMP7</accession>
<sequence>MIFNCLFIILMCCYACKSVEGLETDVSVNKTDSQNIKEESPEGTFNEILKPYVPTSRDLIRDQEALLAALIDRQHLSWFKFLKEQNVTLDHETTKSVITDKMMLMTLKVLPDLAKLAKMTDNKQESAKRVCTHYDEDHLYPHATTLAGLKSKKVLAPMVKTIHQLICGLIKIILINYS</sequence>
<organism evidence="2">
    <name type="scientific">Graphocephala atropunctata</name>
    <dbReference type="NCBI Taxonomy" id="36148"/>
    <lineage>
        <taxon>Eukaryota</taxon>
        <taxon>Metazoa</taxon>
        <taxon>Ecdysozoa</taxon>
        <taxon>Arthropoda</taxon>
        <taxon>Hexapoda</taxon>
        <taxon>Insecta</taxon>
        <taxon>Pterygota</taxon>
        <taxon>Neoptera</taxon>
        <taxon>Paraneoptera</taxon>
        <taxon>Hemiptera</taxon>
        <taxon>Auchenorrhyncha</taxon>
        <taxon>Membracoidea</taxon>
        <taxon>Cicadellidae</taxon>
        <taxon>Cicadellinae</taxon>
        <taxon>Cicadellini</taxon>
        <taxon>Graphocephala</taxon>
    </lineage>
</organism>
<dbReference type="AlphaFoldDB" id="A0A1B6KMP7"/>
<protein>
    <submittedName>
        <fullName evidence="2">Uncharacterized protein</fullName>
    </submittedName>
</protein>
<gene>
    <name evidence="2" type="ORF">g.13798</name>
</gene>
<reference evidence="2" key="1">
    <citation type="submission" date="2015-11" db="EMBL/GenBank/DDBJ databases">
        <title>De novo transcriptome assembly of four potential Pierce s Disease insect vectors from Arizona vineyards.</title>
        <authorList>
            <person name="Tassone E.E."/>
        </authorList>
    </citation>
    <scope>NUCLEOTIDE SEQUENCE</scope>
</reference>